<dbReference type="Pfam" id="PF07244">
    <property type="entry name" value="POTRA"/>
    <property type="match status" value="5"/>
</dbReference>
<evidence type="ECO:0000256" key="3">
    <source>
        <dbReference type="ARBA" id="ARBA00022692"/>
    </source>
</evidence>
<dbReference type="PROSITE" id="PS51257">
    <property type="entry name" value="PROKAR_LIPOPROTEIN"/>
    <property type="match status" value="1"/>
</dbReference>
<feature type="domain" description="POTRA" evidence="10">
    <location>
        <begin position="292"/>
        <end position="373"/>
    </location>
</feature>
<proteinExistence type="predicted"/>
<evidence type="ECO:0000259" key="10">
    <source>
        <dbReference type="PROSITE" id="PS51779"/>
    </source>
</evidence>
<feature type="domain" description="POTRA" evidence="10">
    <location>
        <begin position="41"/>
        <end position="115"/>
    </location>
</feature>
<keyword evidence="3" id="KW-0812">Transmembrane</keyword>
<keyword evidence="12" id="KW-1185">Reference proteome</keyword>
<dbReference type="EMBL" id="FXTP01000013">
    <property type="protein sequence ID" value="SMO86258.1"/>
    <property type="molecule type" value="Genomic_DNA"/>
</dbReference>
<evidence type="ECO:0000256" key="6">
    <source>
        <dbReference type="ARBA" id="ARBA00023136"/>
    </source>
</evidence>
<dbReference type="NCBIfam" id="TIGR03303">
    <property type="entry name" value="OM_YaeT"/>
    <property type="match status" value="1"/>
</dbReference>
<keyword evidence="5" id="KW-0677">Repeat</keyword>
<dbReference type="AlphaFoldDB" id="A0A521EQQ6"/>
<keyword evidence="2" id="KW-1134">Transmembrane beta strand</keyword>
<feature type="signal peptide" evidence="9">
    <location>
        <begin position="1"/>
        <end position="25"/>
    </location>
</feature>
<evidence type="ECO:0000256" key="7">
    <source>
        <dbReference type="ARBA" id="ARBA00023237"/>
    </source>
</evidence>
<name>A0A521EQQ6_9BACT</name>
<evidence type="ECO:0000256" key="2">
    <source>
        <dbReference type="ARBA" id="ARBA00022452"/>
    </source>
</evidence>
<evidence type="ECO:0000256" key="5">
    <source>
        <dbReference type="ARBA" id="ARBA00022737"/>
    </source>
</evidence>
<dbReference type="Gene3D" id="3.10.20.310">
    <property type="entry name" value="membrane protein fhac"/>
    <property type="match status" value="5"/>
</dbReference>
<dbReference type="Gene3D" id="2.40.160.50">
    <property type="entry name" value="membrane protein fhac: a member of the omp85/tpsb transporter family"/>
    <property type="match status" value="1"/>
</dbReference>
<dbReference type="GO" id="GO:0071709">
    <property type="term" value="P:membrane assembly"/>
    <property type="evidence" value="ECO:0007669"/>
    <property type="project" value="InterPro"/>
</dbReference>
<reference evidence="11 12" key="1">
    <citation type="submission" date="2017-05" db="EMBL/GenBank/DDBJ databases">
        <authorList>
            <person name="Varghese N."/>
            <person name="Submissions S."/>
        </authorList>
    </citation>
    <scope>NUCLEOTIDE SEQUENCE [LARGE SCALE GENOMIC DNA]</scope>
    <source>
        <strain evidence="11 12">DSM 21985</strain>
    </source>
</reference>
<sequence length="826" mass="93966">MLNLLKRILIAAVLTLSCTPFLAQAQEFQITDPTGTAPAEYQIADVQVQGNERTRSQFIINASSLNIGSDIIYPGDAISTAVERLYRSGLFSDIKIYVTEQTATEISLLIEVEEQPRILEYKLKNIKRSQRRDLEDIITLTPGTVVSDAAVGRVKNTIKRFYKEKGYWYTEIDTEIKEVEDANDRVRVIFNIDAGDRLEVKDIEFNGNEAFSNRKLRRKIKPLKEDAWWKIFGKKVFKEEDFEEGKESVLSFYRANGYTDVRILKDSVYTYDYKGDKEGIKVLLNIEEGPKYKVRNITFDGNTVYEDATLREALGFQKGDVFNQQKFEENVNINKDNTDLNSLYQNVGYLFFQAIPNIEKVAEDSLDIHFDIYEDEIATIKNVDFTGNTRTHDDVVRRTLRTVPGNKYSRSAIIRTIRELGTLGFFDPQGIEPDVRPNRQDKTVDVTYRLDDTESTSNFELSGGYGGSGIGVIISTRVNFNNFSLQRALKKEGWNPIPMGDGQQLSLGVQVTGTGYQSYSFGFSEPWFRGRPTSVGFNVSYDFYNSRRSSFNVNSKYSLFSSNISIGRRLKWPDDYFSQRTVIGYQLYNIEGSSGALSAGNSNLFTIRQVIERNSLDNFISPNTGSKFTFSAEAAPPLPGFSEFYKFRADYQHHVPLVDRLVMTTQVQYGYIGYFTKDKRSELNRFLVGGTQLQQRQSFLYDNIDLRGYPGSTTESIGHVVDGRKIGGRMFSKYSLELRYPAVTNDQVQIIPYTFTDAGNSYLDFNTFDPFSVKRSVGVGVRLYLPILGLIDLSYGYRLDGVNVPNSTNDVQPGQWEFLFNIGAPF</sequence>
<comment type="subcellular location">
    <subcellularLocation>
        <location evidence="1">Membrane</location>
    </subcellularLocation>
</comment>
<evidence type="ECO:0000256" key="9">
    <source>
        <dbReference type="SAM" id="SignalP"/>
    </source>
</evidence>
<feature type="chain" id="PRO_5021750356" description="Outer membrane protein assembly factor BamA" evidence="9">
    <location>
        <begin position="26"/>
        <end position="826"/>
    </location>
</feature>
<dbReference type="InterPro" id="IPR034746">
    <property type="entry name" value="POTRA"/>
</dbReference>
<keyword evidence="7" id="KW-0998">Cell outer membrane</keyword>
<dbReference type="PANTHER" id="PTHR12815">
    <property type="entry name" value="SORTING AND ASSEMBLY MACHINERY SAMM50 PROTEIN FAMILY MEMBER"/>
    <property type="match status" value="1"/>
</dbReference>
<organism evidence="11 12">
    <name type="scientific">Gracilimonas mengyeensis</name>
    <dbReference type="NCBI Taxonomy" id="1302730"/>
    <lineage>
        <taxon>Bacteria</taxon>
        <taxon>Pseudomonadati</taxon>
        <taxon>Balneolota</taxon>
        <taxon>Balneolia</taxon>
        <taxon>Balneolales</taxon>
        <taxon>Balneolaceae</taxon>
        <taxon>Gracilimonas</taxon>
    </lineage>
</organism>
<evidence type="ECO:0000256" key="8">
    <source>
        <dbReference type="NCBIfam" id="TIGR03303"/>
    </source>
</evidence>
<evidence type="ECO:0000256" key="1">
    <source>
        <dbReference type="ARBA" id="ARBA00004370"/>
    </source>
</evidence>
<dbReference type="InterPro" id="IPR010827">
    <property type="entry name" value="BamA/TamA_POTRA"/>
</dbReference>
<protein>
    <recommendedName>
        <fullName evidence="8">Outer membrane protein assembly factor BamA</fullName>
    </recommendedName>
</protein>
<evidence type="ECO:0000313" key="11">
    <source>
        <dbReference type="EMBL" id="SMO86258.1"/>
    </source>
</evidence>
<gene>
    <name evidence="11" type="ORF">SAMN06265219_11353</name>
</gene>
<dbReference type="Proteomes" id="UP000317557">
    <property type="component" value="Unassembled WGS sequence"/>
</dbReference>
<evidence type="ECO:0000256" key="4">
    <source>
        <dbReference type="ARBA" id="ARBA00022729"/>
    </source>
</evidence>
<dbReference type="PROSITE" id="PS51779">
    <property type="entry name" value="POTRA"/>
    <property type="match status" value="2"/>
</dbReference>
<dbReference type="InterPro" id="IPR023707">
    <property type="entry name" value="OM_assembly_BamA"/>
</dbReference>
<dbReference type="PANTHER" id="PTHR12815:SF47">
    <property type="entry name" value="TRANSLOCATION AND ASSEMBLY MODULE SUBUNIT TAMA"/>
    <property type="match status" value="1"/>
</dbReference>
<evidence type="ECO:0000313" key="12">
    <source>
        <dbReference type="Proteomes" id="UP000317557"/>
    </source>
</evidence>
<dbReference type="Pfam" id="PF01103">
    <property type="entry name" value="Omp85"/>
    <property type="match status" value="1"/>
</dbReference>
<dbReference type="InterPro" id="IPR000184">
    <property type="entry name" value="Bac_surfAg_D15"/>
</dbReference>
<dbReference type="InterPro" id="IPR039910">
    <property type="entry name" value="D15-like"/>
</dbReference>
<accession>A0A521EQQ6</accession>
<keyword evidence="4 9" id="KW-0732">Signal</keyword>
<dbReference type="GO" id="GO:0009279">
    <property type="term" value="C:cell outer membrane"/>
    <property type="evidence" value="ECO:0007669"/>
    <property type="project" value="UniProtKB-UniRule"/>
</dbReference>
<keyword evidence="6" id="KW-0472">Membrane</keyword>
<dbReference type="PIRSF" id="PIRSF006076">
    <property type="entry name" value="OM_assembly_OMP85"/>
    <property type="match status" value="1"/>
</dbReference>